<dbReference type="GO" id="GO:0005524">
    <property type="term" value="F:ATP binding"/>
    <property type="evidence" value="ECO:0007669"/>
    <property type="project" value="InterPro"/>
</dbReference>
<dbReference type="STRING" id="13333.U5CQB4"/>
<dbReference type="Pfam" id="PF00004">
    <property type="entry name" value="AAA"/>
    <property type="match status" value="1"/>
</dbReference>
<evidence type="ECO:0000256" key="1">
    <source>
        <dbReference type="ARBA" id="ARBA00001946"/>
    </source>
</evidence>
<dbReference type="Gramene" id="ERN15371">
    <property type="protein sequence ID" value="ERN15371"/>
    <property type="gene ID" value="AMTR_s00036p00176790"/>
</dbReference>
<dbReference type="EMBL" id="KI392503">
    <property type="protein sequence ID" value="ERN15371.1"/>
    <property type="molecule type" value="Genomic_DNA"/>
</dbReference>
<comment type="catalytic activity">
    <reaction evidence="4">
        <text>ATP + H2O = ADP + phosphate + H(+)</text>
        <dbReference type="Rhea" id="RHEA:13065"/>
        <dbReference type="ChEBI" id="CHEBI:15377"/>
        <dbReference type="ChEBI" id="CHEBI:15378"/>
        <dbReference type="ChEBI" id="CHEBI:30616"/>
        <dbReference type="ChEBI" id="CHEBI:43474"/>
        <dbReference type="ChEBI" id="CHEBI:456216"/>
    </reaction>
</comment>
<name>U5CQB4_AMBTC</name>
<dbReference type="Proteomes" id="UP000017836">
    <property type="component" value="Unassembled WGS sequence"/>
</dbReference>
<keyword evidence="7" id="KW-1185">Reference proteome</keyword>
<dbReference type="CDD" id="cd19510">
    <property type="entry name" value="RecA-like_BCS1"/>
    <property type="match status" value="1"/>
</dbReference>
<dbReference type="Gene3D" id="3.40.50.300">
    <property type="entry name" value="P-loop containing nucleotide triphosphate hydrolases"/>
    <property type="match status" value="1"/>
</dbReference>
<dbReference type="HOGENOM" id="CLU_010189_0_1_1"/>
<evidence type="ECO:0000313" key="7">
    <source>
        <dbReference type="Proteomes" id="UP000017836"/>
    </source>
</evidence>
<feature type="domain" description="AAA+ ATPase" evidence="5">
    <location>
        <begin position="244"/>
        <end position="391"/>
    </location>
</feature>
<dbReference type="InterPro" id="IPR058017">
    <property type="entry name" value="At3g28540-like_C"/>
</dbReference>
<dbReference type="SUPFAM" id="SSF52540">
    <property type="entry name" value="P-loop containing nucleoside triphosphate hydrolases"/>
    <property type="match status" value="1"/>
</dbReference>
<dbReference type="Pfam" id="PF25568">
    <property type="entry name" value="AAA_lid_At3g28540"/>
    <property type="match status" value="1"/>
</dbReference>
<reference evidence="7" key="1">
    <citation type="journal article" date="2013" name="Science">
        <title>The Amborella genome and the evolution of flowering plants.</title>
        <authorList>
            <consortium name="Amborella Genome Project"/>
        </authorList>
    </citation>
    <scope>NUCLEOTIDE SEQUENCE [LARGE SCALE GENOMIC DNA]</scope>
</reference>
<dbReference type="InterPro" id="IPR003959">
    <property type="entry name" value="ATPase_AAA_core"/>
</dbReference>
<dbReference type="AlphaFoldDB" id="U5CQB4"/>
<comment type="similarity">
    <text evidence="2">Belongs to the AAA ATPase family. BCS1 subfamily.</text>
</comment>
<dbReference type="GO" id="GO:0006950">
    <property type="term" value="P:response to stress"/>
    <property type="evidence" value="ECO:0007669"/>
    <property type="project" value="UniProtKB-ARBA"/>
</dbReference>
<organism evidence="6 7">
    <name type="scientific">Amborella trichopoda</name>
    <dbReference type="NCBI Taxonomy" id="13333"/>
    <lineage>
        <taxon>Eukaryota</taxon>
        <taxon>Viridiplantae</taxon>
        <taxon>Streptophyta</taxon>
        <taxon>Embryophyta</taxon>
        <taxon>Tracheophyta</taxon>
        <taxon>Spermatophyta</taxon>
        <taxon>Magnoliopsida</taxon>
        <taxon>Amborellales</taxon>
        <taxon>Amborellaceae</taxon>
        <taxon>Amborella</taxon>
    </lineage>
</organism>
<dbReference type="Gene3D" id="6.10.280.40">
    <property type="match status" value="1"/>
</dbReference>
<protein>
    <recommendedName>
        <fullName evidence="5">AAA+ ATPase domain-containing protein</fullName>
    </recommendedName>
</protein>
<evidence type="ECO:0000313" key="6">
    <source>
        <dbReference type="EMBL" id="ERN15371.1"/>
    </source>
</evidence>
<evidence type="ECO:0000256" key="3">
    <source>
        <dbReference type="ARBA" id="ARBA00022842"/>
    </source>
</evidence>
<dbReference type="SMART" id="SM00382">
    <property type="entry name" value="AAA"/>
    <property type="match status" value="1"/>
</dbReference>
<dbReference type="eggNOG" id="KOG0743">
    <property type="taxonomic scope" value="Eukaryota"/>
</dbReference>
<dbReference type="PANTHER" id="PTHR23070">
    <property type="entry name" value="BCS1 AAA-TYPE ATPASE"/>
    <property type="match status" value="1"/>
</dbReference>
<dbReference type="OrthoDB" id="10251412at2759"/>
<accession>U5CQB4</accession>
<dbReference type="InterPro" id="IPR050747">
    <property type="entry name" value="Mitochondrial_chaperone_BCS1"/>
</dbReference>
<dbReference type="KEGG" id="atr:18443660"/>
<dbReference type="InterPro" id="IPR027417">
    <property type="entry name" value="P-loop_NTPase"/>
</dbReference>
<dbReference type="GO" id="GO:0016887">
    <property type="term" value="F:ATP hydrolysis activity"/>
    <property type="evidence" value="ECO:0007669"/>
    <property type="project" value="InterPro"/>
</dbReference>
<dbReference type="InterPro" id="IPR003593">
    <property type="entry name" value="AAA+_ATPase"/>
</dbReference>
<gene>
    <name evidence="6" type="ORF">AMTR_s00036p00176790</name>
</gene>
<dbReference type="InterPro" id="IPR025753">
    <property type="entry name" value="AAA_N_dom"/>
</dbReference>
<evidence type="ECO:0000259" key="5">
    <source>
        <dbReference type="SMART" id="SM00382"/>
    </source>
</evidence>
<keyword evidence="3" id="KW-0460">Magnesium</keyword>
<dbReference type="Pfam" id="PF14363">
    <property type="entry name" value="AAA_assoc"/>
    <property type="match status" value="1"/>
</dbReference>
<evidence type="ECO:0000256" key="2">
    <source>
        <dbReference type="ARBA" id="ARBA00007448"/>
    </source>
</evidence>
<sequence>MSPSSSAKQILSTVGSAAATALLMRTIINEYLPPEIYDFISSRIRWLTNNFSSQLCMVIEEFEGFEINKVFEAAEIYLGNKESPSIKRIKVRKSDKEKDFTVTMEPYEQLVDIFQEAKFVWKLVSYVPQQADVNTARPSSRGEVKSFELSFHKKHKDLILKSYLPHIMEQVKAIKEERSLVKLHTLNRDFYYQDPGSVWDHIIFDHPATFDTLAIDTTLKEEIMADLKRFTERKDFYRRVGKAWKRGYLLYGPPGTGKSSLVAAMANFLNFDVYDLELAAINSNSEFRKLLVAIANRSIIVIEDIDRTVDLEGQSAQDEPDNTRNLAVCEPDTAKTQRVTLSGLLNFLDGLWSTCADETIFVFTTNHKEKLDPALLRPGRMDKHILLGYCKFFSFKKLVSTYHGVDEHPLFEEVAGLLEEAEVTPAEVGEQLIRSEDVGIALQGLIEVLKKKREDIAQRKEGNGTGIESL</sequence>
<proteinExistence type="inferred from homology"/>
<comment type="cofactor">
    <cofactor evidence="1">
        <name>Mg(2+)</name>
        <dbReference type="ChEBI" id="CHEBI:18420"/>
    </cofactor>
</comment>
<evidence type="ECO:0000256" key="4">
    <source>
        <dbReference type="ARBA" id="ARBA00049360"/>
    </source>
</evidence>